<reference evidence="1 2" key="1">
    <citation type="journal article" date="2016" name="Nat. Commun.">
        <title>Thousands of microbial genomes shed light on interconnected biogeochemical processes in an aquifer system.</title>
        <authorList>
            <person name="Anantharaman K."/>
            <person name="Brown C.T."/>
            <person name="Hug L.A."/>
            <person name="Sharon I."/>
            <person name="Castelle C.J."/>
            <person name="Probst A.J."/>
            <person name="Thomas B.C."/>
            <person name="Singh A."/>
            <person name="Wilkins M.J."/>
            <person name="Karaoz U."/>
            <person name="Brodie E.L."/>
            <person name="Williams K.H."/>
            <person name="Hubbard S.S."/>
            <person name="Banfield J.F."/>
        </authorList>
    </citation>
    <scope>NUCLEOTIDE SEQUENCE [LARGE SCALE GENOMIC DNA]</scope>
</reference>
<accession>A0A1G2I404</accession>
<protein>
    <submittedName>
        <fullName evidence="1">Uncharacterized protein</fullName>
    </submittedName>
</protein>
<dbReference type="STRING" id="1802207.A3D44_02215"/>
<dbReference type="AlphaFoldDB" id="A0A1G2I404"/>
<name>A0A1G2I404_9BACT</name>
<evidence type="ECO:0000313" key="1">
    <source>
        <dbReference type="EMBL" id="OGZ68788.1"/>
    </source>
</evidence>
<gene>
    <name evidence="1" type="ORF">A3D44_02215</name>
</gene>
<proteinExistence type="predicted"/>
<organism evidence="1 2">
    <name type="scientific">Candidatus Staskawiczbacteria bacterium RIFCSPHIGHO2_02_FULL_42_22</name>
    <dbReference type="NCBI Taxonomy" id="1802207"/>
    <lineage>
        <taxon>Bacteria</taxon>
        <taxon>Candidatus Staskawicziibacteriota</taxon>
    </lineage>
</organism>
<evidence type="ECO:0000313" key="2">
    <source>
        <dbReference type="Proteomes" id="UP000178820"/>
    </source>
</evidence>
<sequence>MGRCYFGAALSLIAYPTKRWMRCCNNLRLFALVATSNPTFVVAVRADGTVFSPLSHLLDLLAPRALLAFGRVLVVAVRADGTIFSPLRHSLDLLAPRALLAFGRIVVTILVVAARADQFFGLATAMNGFPFLANIANVQHLSPPLG</sequence>
<comment type="caution">
    <text evidence="1">The sequence shown here is derived from an EMBL/GenBank/DDBJ whole genome shotgun (WGS) entry which is preliminary data.</text>
</comment>
<dbReference type="EMBL" id="MHOT01000018">
    <property type="protein sequence ID" value="OGZ68788.1"/>
    <property type="molecule type" value="Genomic_DNA"/>
</dbReference>
<dbReference type="Proteomes" id="UP000178820">
    <property type="component" value="Unassembled WGS sequence"/>
</dbReference>